<feature type="compositionally biased region" description="Gly residues" evidence="1">
    <location>
        <begin position="83"/>
        <end position="92"/>
    </location>
</feature>
<organism evidence="2 3">
    <name type="scientific">Purpureocillium lavendulum</name>
    <dbReference type="NCBI Taxonomy" id="1247861"/>
    <lineage>
        <taxon>Eukaryota</taxon>
        <taxon>Fungi</taxon>
        <taxon>Dikarya</taxon>
        <taxon>Ascomycota</taxon>
        <taxon>Pezizomycotina</taxon>
        <taxon>Sordariomycetes</taxon>
        <taxon>Hypocreomycetidae</taxon>
        <taxon>Hypocreales</taxon>
        <taxon>Ophiocordycipitaceae</taxon>
        <taxon>Purpureocillium</taxon>
    </lineage>
</organism>
<sequence length="99" mass="10188">MYSKPGQTGSPTKRSNLLQRIGIVPPSSPPTRPTTRASASADLRRETLTGRLGGAGTGTGVKTDDDGSSGKVDTWEGFFEPGSGPGSGGGGPRKWHSDF</sequence>
<gene>
    <name evidence="2" type="ORF">O9K51_00212</name>
</gene>
<dbReference type="Proteomes" id="UP001163105">
    <property type="component" value="Unassembled WGS sequence"/>
</dbReference>
<accession>A0AB34G4F1</accession>
<evidence type="ECO:0000256" key="1">
    <source>
        <dbReference type="SAM" id="MobiDB-lite"/>
    </source>
</evidence>
<dbReference type="AlphaFoldDB" id="A0AB34G4F1"/>
<protein>
    <submittedName>
        <fullName evidence="2">Stress response protein nst1</fullName>
    </submittedName>
</protein>
<name>A0AB34G4F1_9HYPO</name>
<feature type="region of interest" description="Disordered" evidence="1">
    <location>
        <begin position="1"/>
        <end position="99"/>
    </location>
</feature>
<feature type="compositionally biased region" description="Polar residues" evidence="1">
    <location>
        <begin position="1"/>
        <end position="18"/>
    </location>
</feature>
<evidence type="ECO:0000313" key="2">
    <source>
        <dbReference type="EMBL" id="KAJ6445451.1"/>
    </source>
</evidence>
<dbReference type="EMBL" id="JAQHRD010000001">
    <property type="protein sequence ID" value="KAJ6445451.1"/>
    <property type="molecule type" value="Genomic_DNA"/>
</dbReference>
<evidence type="ECO:0000313" key="3">
    <source>
        <dbReference type="Proteomes" id="UP001163105"/>
    </source>
</evidence>
<reference evidence="2" key="1">
    <citation type="submission" date="2023-01" db="EMBL/GenBank/DDBJ databases">
        <title>The growth and conidiation of Purpureocillium lavendulum are regulated by nitrogen source and histone H3K14 acetylation.</title>
        <authorList>
            <person name="Tang P."/>
            <person name="Han J."/>
            <person name="Zhang C."/>
            <person name="Tang P."/>
            <person name="Qi F."/>
            <person name="Zhang K."/>
            <person name="Liang L."/>
        </authorList>
    </citation>
    <scope>NUCLEOTIDE SEQUENCE</scope>
    <source>
        <strain evidence="2">YMF1.00683</strain>
    </source>
</reference>
<keyword evidence="3" id="KW-1185">Reference proteome</keyword>
<comment type="caution">
    <text evidence="2">The sequence shown here is derived from an EMBL/GenBank/DDBJ whole genome shotgun (WGS) entry which is preliminary data.</text>
</comment>
<proteinExistence type="predicted"/>